<dbReference type="GO" id="GO:0003688">
    <property type="term" value="F:DNA replication origin binding"/>
    <property type="evidence" value="ECO:0007669"/>
    <property type="project" value="TreeGrafter"/>
</dbReference>
<feature type="region of interest" description="Disordered" evidence="6">
    <location>
        <begin position="135"/>
        <end position="167"/>
    </location>
</feature>
<dbReference type="InterPro" id="IPR003874">
    <property type="entry name" value="CDC45"/>
</dbReference>
<evidence type="ECO:0000256" key="2">
    <source>
        <dbReference type="ARBA" id="ARBA00010727"/>
    </source>
</evidence>
<name>A0A7R8UXK3_HERIL</name>
<keyword evidence="8" id="KW-1185">Reference proteome</keyword>
<dbReference type="PANTHER" id="PTHR10507">
    <property type="entry name" value="CDC45-RELATED PROTEIN"/>
    <property type="match status" value="1"/>
</dbReference>
<dbReference type="GO" id="GO:0003682">
    <property type="term" value="F:chromatin binding"/>
    <property type="evidence" value="ECO:0007669"/>
    <property type="project" value="TreeGrafter"/>
</dbReference>
<accession>A0A7R8UXK3</accession>
<dbReference type="AlphaFoldDB" id="A0A7R8UXK3"/>
<evidence type="ECO:0000256" key="5">
    <source>
        <dbReference type="ARBA" id="ARBA00023306"/>
    </source>
</evidence>
<dbReference type="OMA" id="EDCFMEA"/>
<keyword evidence="3" id="KW-0235">DNA replication</keyword>
<dbReference type="Pfam" id="PF02724">
    <property type="entry name" value="CDC45"/>
    <property type="match status" value="1"/>
</dbReference>
<evidence type="ECO:0008006" key="9">
    <source>
        <dbReference type="Google" id="ProtNLM"/>
    </source>
</evidence>
<protein>
    <recommendedName>
        <fullName evidence="9">Cell division control protein 45</fullName>
    </recommendedName>
</protein>
<evidence type="ECO:0000256" key="1">
    <source>
        <dbReference type="ARBA" id="ARBA00004123"/>
    </source>
</evidence>
<comment type="similarity">
    <text evidence="2">Belongs to the CDC45 family.</text>
</comment>
<dbReference type="Proteomes" id="UP000594454">
    <property type="component" value="Chromosome 4"/>
</dbReference>
<dbReference type="GO" id="GO:1902977">
    <property type="term" value="P:mitotic DNA replication preinitiation complex assembly"/>
    <property type="evidence" value="ECO:0007669"/>
    <property type="project" value="TreeGrafter"/>
</dbReference>
<dbReference type="PANTHER" id="PTHR10507:SF0">
    <property type="entry name" value="CELL DIVISION CONTROL PROTEIN 45 HOMOLOG"/>
    <property type="match status" value="1"/>
</dbReference>
<dbReference type="InParanoid" id="A0A7R8UXK3"/>
<gene>
    <name evidence="7" type="ORF">HERILL_LOCUS11062</name>
</gene>
<dbReference type="EMBL" id="LR899012">
    <property type="protein sequence ID" value="CAD7088439.1"/>
    <property type="molecule type" value="Genomic_DNA"/>
</dbReference>
<evidence type="ECO:0000256" key="3">
    <source>
        <dbReference type="ARBA" id="ARBA00022705"/>
    </source>
</evidence>
<proteinExistence type="inferred from homology"/>
<comment type="subcellular location">
    <subcellularLocation>
        <location evidence="1">Nucleus</location>
    </subcellularLocation>
</comment>
<dbReference type="GO" id="GO:0003697">
    <property type="term" value="F:single-stranded DNA binding"/>
    <property type="evidence" value="ECO:0007669"/>
    <property type="project" value="TreeGrafter"/>
</dbReference>
<dbReference type="OrthoDB" id="10258882at2759"/>
<dbReference type="GO" id="GO:0006270">
    <property type="term" value="P:DNA replication initiation"/>
    <property type="evidence" value="ECO:0007669"/>
    <property type="project" value="InterPro"/>
</dbReference>
<dbReference type="FunCoup" id="A0A7R8UXK3">
    <property type="interactions" value="1096"/>
</dbReference>
<keyword evidence="4" id="KW-0539">Nucleus</keyword>
<evidence type="ECO:0000256" key="4">
    <source>
        <dbReference type="ARBA" id="ARBA00023242"/>
    </source>
</evidence>
<organism evidence="7 8">
    <name type="scientific">Hermetia illucens</name>
    <name type="common">Black soldier fly</name>
    <dbReference type="NCBI Taxonomy" id="343691"/>
    <lineage>
        <taxon>Eukaryota</taxon>
        <taxon>Metazoa</taxon>
        <taxon>Ecdysozoa</taxon>
        <taxon>Arthropoda</taxon>
        <taxon>Hexapoda</taxon>
        <taxon>Insecta</taxon>
        <taxon>Pterygota</taxon>
        <taxon>Neoptera</taxon>
        <taxon>Endopterygota</taxon>
        <taxon>Diptera</taxon>
        <taxon>Brachycera</taxon>
        <taxon>Stratiomyomorpha</taxon>
        <taxon>Stratiomyidae</taxon>
        <taxon>Hermetiinae</taxon>
        <taxon>Hermetia</taxon>
    </lineage>
</organism>
<evidence type="ECO:0000256" key="6">
    <source>
        <dbReference type="SAM" id="MobiDB-lite"/>
    </source>
</evidence>
<feature type="compositionally biased region" description="Acidic residues" evidence="6">
    <location>
        <begin position="138"/>
        <end position="154"/>
    </location>
</feature>
<dbReference type="GO" id="GO:0000727">
    <property type="term" value="P:double-strand break repair via break-induced replication"/>
    <property type="evidence" value="ECO:0007669"/>
    <property type="project" value="TreeGrafter"/>
</dbReference>
<keyword evidence="5" id="KW-0131">Cell cycle</keyword>
<reference evidence="7 8" key="1">
    <citation type="submission" date="2020-11" db="EMBL/GenBank/DDBJ databases">
        <authorList>
            <person name="Wallbank WR R."/>
            <person name="Pardo Diaz C."/>
            <person name="Kozak K."/>
            <person name="Martin S."/>
            <person name="Jiggins C."/>
            <person name="Moest M."/>
            <person name="Warren A I."/>
            <person name="Generalovic N T."/>
            <person name="Byers J.R.P. K."/>
            <person name="Montejo-Kovacevich G."/>
            <person name="Yen C E."/>
        </authorList>
    </citation>
    <scope>NUCLEOTIDE SEQUENCE [LARGE SCALE GENOMIC DNA]</scope>
</reference>
<dbReference type="GO" id="GO:0031261">
    <property type="term" value="C:DNA replication preinitiation complex"/>
    <property type="evidence" value="ECO:0007669"/>
    <property type="project" value="TreeGrafter"/>
</dbReference>
<sequence length="553" mass="63687">MFVEDFRSEFYNVLTGKRILIMVNYDIDGICASKILQSLFKYDNMLYSLMPVMGLASLQRAYEENRKDVKYVILINCGGCVDIVELLQPEDDVVFFVCDSHRPLDVCNIYSDKQICILRSSTDVEDDIPNFESIFRESDDEESGQSNSEEEEVDEATRIHRRATKRRERQRWEEERDRLMFNYTQYSFYGRSSALVMFELAWKMSKDCTDLLWWAIVGSTEQLLLGKIESSTYALEESAVQGHVSRISSQLLEQSNQASVKISLEKDLSLALYRHWSVHDSIRYSMYTACKLKLWTLRGEKKLHELLVEMGLPLSQAKQMFASMDLVLRREFQQMFEKLAEKYGIPDIVYSSFTLQYGYRNKFSASDYIYSMLALIACNKDRKPEDRFLEAFDSLSRDNRDLLLSGIEKSKKLLAVIFKQVQSSLEMNQVHVAGSFLYYIVSEENIYFAHPYGVLLLGKFILNGYVATSRSRRAADLPLVVSCLVDSQHDLCLLAGIPPVKETSPKNFFGKAFEQAASRSNSSILQDFFETSIIQIRQSDLTKFLDALSVLLG</sequence>
<evidence type="ECO:0000313" key="8">
    <source>
        <dbReference type="Proteomes" id="UP000594454"/>
    </source>
</evidence>
<evidence type="ECO:0000313" key="7">
    <source>
        <dbReference type="EMBL" id="CAD7088439.1"/>
    </source>
</evidence>